<keyword evidence="12" id="KW-1185">Reference proteome</keyword>
<evidence type="ECO:0000313" key="12">
    <source>
        <dbReference type="Proteomes" id="UP000265515"/>
    </source>
</evidence>
<keyword evidence="6" id="KW-0496">Mitochondrion</keyword>
<dbReference type="GO" id="GO:0016020">
    <property type="term" value="C:membrane"/>
    <property type="evidence" value="ECO:0007669"/>
    <property type="project" value="UniProtKB-SubCell"/>
</dbReference>
<keyword evidence="7 10" id="KW-0472">Membrane</keyword>
<evidence type="ECO:0000256" key="2">
    <source>
        <dbReference type="ARBA" id="ARBA00004370"/>
    </source>
</evidence>
<feature type="region of interest" description="Disordered" evidence="9">
    <location>
        <begin position="128"/>
        <end position="160"/>
    </location>
</feature>
<keyword evidence="4 10" id="KW-1133">Transmembrane helix</keyword>
<evidence type="ECO:0000256" key="3">
    <source>
        <dbReference type="ARBA" id="ARBA00022692"/>
    </source>
</evidence>
<evidence type="ECO:0008006" key="13">
    <source>
        <dbReference type="Google" id="ProtNLM"/>
    </source>
</evidence>
<evidence type="ECO:0000256" key="5">
    <source>
        <dbReference type="ARBA" id="ARBA00023054"/>
    </source>
</evidence>
<feature type="compositionally biased region" description="Pro residues" evidence="9">
    <location>
        <begin position="149"/>
        <end position="159"/>
    </location>
</feature>
<dbReference type="InterPro" id="IPR024461">
    <property type="entry name" value="CCDC90-like"/>
</dbReference>
<gene>
    <name evidence="11" type="ORF">CBR_g41121</name>
</gene>
<dbReference type="STRING" id="69332.A0A388LV61"/>
<feature type="compositionally biased region" description="Basic and acidic residues" evidence="9">
    <location>
        <begin position="54"/>
        <end position="69"/>
    </location>
</feature>
<dbReference type="AlphaFoldDB" id="A0A388LV61"/>
<dbReference type="PANTHER" id="PTHR14360">
    <property type="entry name" value="PROTEIN FMP32, MITOCHONDRIAL"/>
    <property type="match status" value="1"/>
</dbReference>
<name>A0A388LV61_CHABU</name>
<feature type="transmembrane region" description="Helical" evidence="10">
    <location>
        <begin position="448"/>
        <end position="470"/>
    </location>
</feature>
<dbReference type="PANTHER" id="PTHR14360:SF1">
    <property type="entry name" value="PROTEIN FMP32, MITOCHONDRIAL"/>
    <property type="match status" value="1"/>
</dbReference>
<dbReference type="EMBL" id="BFEA01000553">
    <property type="protein sequence ID" value="GBG86216.1"/>
    <property type="molecule type" value="Genomic_DNA"/>
</dbReference>
<keyword evidence="3 10" id="KW-0812">Transmembrane</keyword>
<evidence type="ECO:0000256" key="1">
    <source>
        <dbReference type="ARBA" id="ARBA00004173"/>
    </source>
</evidence>
<keyword evidence="5 8" id="KW-0175">Coiled coil</keyword>
<evidence type="ECO:0000256" key="9">
    <source>
        <dbReference type="SAM" id="MobiDB-lite"/>
    </source>
</evidence>
<organism evidence="11 12">
    <name type="scientific">Chara braunii</name>
    <name type="common">Braun's stonewort</name>
    <dbReference type="NCBI Taxonomy" id="69332"/>
    <lineage>
        <taxon>Eukaryota</taxon>
        <taxon>Viridiplantae</taxon>
        <taxon>Streptophyta</taxon>
        <taxon>Charophyceae</taxon>
        <taxon>Charales</taxon>
        <taxon>Characeae</taxon>
        <taxon>Chara</taxon>
    </lineage>
</organism>
<feature type="region of interest" description="Disordered" evidence="9">
    <location>
        <begin position="43"/>
        <end position="69"/>
    </location>
</feature>
<dbReference type="Gene3D" id="1.20.5.340">
    <property type="match status" value="1"/>
</dbReference>
<dbReference type="Gramene" id="GBG86216">
    <property type="protein sequence ID" value="GBG86216"/>
    <property type="gene ID" value="CBR_g41121"/>
</dbReference>
<sequence>MAVASLSPAAARCQSTRAAVCCHRFANLRRLFQFPISTALSRQADRTPAGSALRHGDPKDQRTPHPYWYRDDDVDARAAAVDRQQQSEGTCGGGTDQPQIVSTWKSPVRFSSFSSPFSPFSCSSALSPSSSSSSSPSSSSSFPSSSSPSPRPSTFPPSPLISRGSSSSMCWFAIDSCVHPAEGVAELVAGEDGGGGGGARIAGALSFAARSWVQLMDLSNSIRRREGAATWSERTGAAIATRRGGLQSRKKKTEAIGTATWSKRRSCGAHNALAGLRHMSSALVAVPTNGKRVFFVDTLALVRRLEGEGMDVKQAEAITHVITEVLNDSLTNAANTFTTKIEATKIEMTMEAAIAKFKAEIQSSQDHTTATLMRDGEKLRTDIEKLRSELRYEIDKVTAGQRLDLNLEKARLREELMNQREENVQLGNRLDRDINTLKTQLEAAKYDLIKYIIGTIVSVTAVGLGLLRIFL</sequence>
<accession>A0A388LV61</accession>
<feature type="compositionally biased region" description="Low complexity" evidence="9">
    <location>
        <begin position="128"/>
        <end position="148"/>
    </location>
</feature>
<evidence type="ECO:0000256" key="8">
    <source>
        <dbReference type="SAM" id="Coils"/>
    </source>
</evidence>
<evidence type="ECO:0000256" key="10">
    <source>
        <dbReference type="SAM" id="Phobius"/>
    </source>
</evidence>
<dbReference type="OrthoDB" id="889336at2759"/>
<comment type="caution">
    <text evidence="11">The sequence shown here is derived from an EMBL/GenBank/DDBJ whole genome shotgun (WGS) entry which is preliminary data.</text>
</comment>
<protein>
    <recommendedName>
        <fullName evidence="13">DUF1640 domain-containing protein</fullName>
    </recommendedName>
</protein>
<feature type="coiled-coil region" evidence="8">
    <location>
        <begin position="402"/>
        <end position="429"/>
    </location>
</feature>
<proteinExistence type="predicted"/>
<evidence type="ECO:0000313" key="11">
    <source>
        <dbReference type="EMBL" id="GBG86216.1"/>
    </source>
</evidence>
<dbReference type="Proteomes" id="UP000265515">
    <property type="component" value="Unassembled WGS sequence"/>
</dbReference>
<evidence type="ECO:0000256" key="4">
    <source>
        <dbReference type="ARBA" id="ARBA00022989"/>
    </source>
</evidence>
<evidence type="ECO:0000256" key="6">
    <source>
        <dbReference type="ARBA" id="ARBA00023128"/>
    </source>
</evidence>
<comment type="subcellular location">
    <subcellularLocation>
        <location evidence="2">Membrane</location>
    </subcellularLocation>
    <subcellularLocation>
        <location evidence="1">Mitochondrion</location>
    </subcellularLocation>
</comment>
<dbReference type="GO" id="GO:0005739">
    <property type="term" value="C:mitochondrion"/>
    <property type="evidence" value="ECO:0007669"/>
    <property type="project" value="UniProtKB-SubCell"/>
</dbReference>
<dbReference type="FunFam" id="1.20.5.340:FF:000029">
    <property type="entry name" value="Coiled-coil domain-containing protein 90-like"/>
    <property type="match status" value="1"/>
</dbReference>
<reference evidence="11 12" key="1">
    <citation type="journal article" date="2018" name="Cell">
        <title>The Chara Genome: Secondary Complexity and Implications for Plant Terrestrialization.</title>
        <authorList>
            <person name="Nishiyama T."/>
            <person name="Sakayama H."/>
            <person name="Vries J.D."/>
            <person name="Buschmann H."/>
            <person name="Saint-Marcoux D."/>
            <person name="Ullrich K.K."/>
            <person name="Haas F.B."/>
            <person name="Vanderstraeten L."/>
            <person name="Becker D."/>
            <person name="Lang D."/>
            <person name="Vosolsobe S."/>
            <person name="Rombauts S."/>
            <person name="Wilhelmsson P.K.I."/>
            <person name="Janitza P."/>
            <person name="Kern R."/>
            <person name="Heyl A."/>
            <person name="Rumpler F."/>
            <person name="Villalobos L.I.A.C."/>
            <person name="Clay J.M."/>
            <person name="Skokan R."/>
            <person name="Toyoda A."/>
            <person name="Suzuki Y."/>
            <person name="Kagoshima H."/>
            <person name="Schijlen E."/>
            <person name="Tajeshwar N."/>
            <person name="Catarino B."/>
            <person name="Hetherington A.J."/>
            <person name="Saltykova A."/>
            <person name="Bonnot C."/>
            <person name="Breuninger H."/>
            <person name="Symeonidi A."/>
            <person name="Radhakrishnan G.V."/>
            <person name="Van Nieuwerburgh F."/>
            <person name="Deforce D."/>
            <person name="Chang C."/>
            <person name="Karol K.G."/>
            <person name="Hedrich R."/>
            <person name="Ulvskov P."/>
            <person name="Glockner G."/>
            <person name="Delwiche C.F."/>
            <person name="Petrasek J."/>
            <person name="Van de Peer Y."/>
            <person name="Friml J."/>
            <person name="Beilby M."/>
            <person name="Dolan L."/>
            <person name="Kohara Y."/>
            <person name="Sugano S."/>
            <person name="Fujiyama A."/>
            <person name="Delaux P.-M."/>
            <person name="Quint M."/>
            <person name="TheiBen G."/>
            <person name="Hagemann M."/>
            <person name="Harholt J."/>
            <person name="Dunand C."/>
            <person name="Zachgo S."/>
            <person name="Langdale J."/>
            <person name="Maumus F."/>
            <person name="Straeten D.V.D."/>
            <person name="Gould S.B."/>
            <person name="Rensing S.A."/>
        </authorList>
    </citation>
    <scope>NUCLEOTIDE SEQUENCE [LARGE SCALE GENOMIC DNA]</scope>
    <source>
        <strain evidence="11 12">S276</strain>
    </source>
</reference>
<evidence type="ECO:0000256" key="7">
    <source>
        <dbReference type="ARBA" id="ARBA00023136"/>
    </source>
</evidence>
<dbReference type="Pfam" id="PF07798">
    <property type="entry name" value="CCDC90-like"/>
    <property type="match status" value="1"/>
</dbReference>